<accession>A0A1C7N4E0</accession>
<dbReference type="InterPro" id="IPR050987">
    <property type="entry name" value="AtrR-like"/>
</dbReference>
<proteinExistence type="predicted"/>
<dbReference type="PANTHER" id="PTHR46910">
    <property type="entry name" value="TRANSCRIPTION FACTOR PDR1"/>
    <property type="match status" value="1"/>
</dbReference>
<evidence type="ECO:0008006" key="4">
    <source>
        <dbReference type="Google" id="ProtNLM"/>
    </source>
</evidence>
<dbReference type="CDD" id="cd12148">
    <property type="entry name" value="fungal_TF_MHR"/>
    <property type="match status" value="1"/>
</dbReference>
<keyword evidence="1" id="KW-0539">Nucleus</keyword>
<dbReference type="AlphaFoldDB" id="A0A1C7N4E0"/>
<dbReference type="STRING" id="101091.A0A1C7N4E0"/>
<evidence type="ECO:0000313" key="2">
    <source>
        <dbReference type="EMBL" id="OBZ83992.1"/>
    </source>
</evidence>
<dbReference type="PANTHER" id="PTHR46910:SF1">
    <property type="entry name" value="MISCELLANEOUS ZN(II)2CYS6 TRANSCRIPTION FACTOR (EUROFUNG)-RELATED"/>
    <property type="match status" value="1"/>
</dbReference>
<organism evidence="2 3">
    <name type="scientific">Choanephora cucurbitarum</name>
    <dbReference type="NCBI Taxonomy" id="101091"/>
    <lineage>
        <taxon>Eukaryota</taxon>
        <taxon>Fungi</taxon>
        <taxon>Fungi incertae sedis</taxon>
        <taxon>Mucoromycota</taxon>
        <taxon>Mucoromycotina</taxon>
        <taxon>Mucoromycetes</taxon>
        <taxon>Mucorales</taxon>
        <taxon>Mucorineae</taxon>
        <taxon>Choanephoraceae</taxon>
        <taxon>Choanephoroideae</taxon>
        <taxon>Choanephora</taxon>
    </lineage>
</organism>
<dbReference type="InParanoid" id="A0A1C7N4E0"/>
<dbReference type="Proteomes" id="UP000093000">
    <property type="component" value="Unassembled WGS sequence"/>
</dbReference>
<dbReference type="OrthoDB" id="9970124at2759"/>
<gene>
    <name evidence="2" type="ORF">A0J61_07963</name>
</gene>
<evidence type="ECO:0000313" key="3">
    <source>
        <dbReference type="Proteomes" id="UP000093000"/>
    </source>
</evidence>
<protein>
    <recommendedName>
        <fullName evidence="4">Transcription factor domain-containing protein</fullName>
    </recommendedName>
</protein>
<evidence type="ECO:0000256" key="1">
    <source>
        <dbReference type="ARBA" id="ARBA00023242"/>
    </source>
</evidence>
<dbReference type="EMBL" id="LUGH01000572">
    <property type="protein sequence ID" value="OBZ83992.1"/>
    <property type="molecule type" value="Genomic_DNA"/>
</dbReference>
<keyword evidence="3" id="KW-1185">Reference proteome</keyword>
<name>A0A1C7N4E0_9FUNG</name>
<dbReference type="GO" id="GO:0003700">
    <property type="term" value="F:DNA-binding transcription factor activity"/>
    <property type="evidence" value="ECO:0007669"/>
    <property type="project" value="InterPro"/>
</dbReference>
<sequence length="786" mass="90809">MFLFDSNEVIKQTKTKRGKNSKSIEAVEAKAAAKAKKIMQDDMDALQITFYEIESWIEKTTPVLNRMTRELEKASKHFSVNKKPRHTPPSPAKNDMSLLLERYQHYFTAMQWSLSFLPDNSVRLETNITSIEQLVEAVQKIQLIAEPMLSDNTMASNNNDTHTLNDDHDSMLTPSYQDMASETMSEDGSITSTVIIDPSIEYWSIAMFRRPPLLDEDLKDTELNLKGLTEDVTPSVLTYICQTYWDCLHPKFSEDWSTFWDRSGDPELNQICIDSGLAMVFAHIIRHHNGACANAHALSYYYYNRARNLLMEYFDSPSMATIEALLNLSFLLMLKKQDSHSRTYLELAYRMMHQLNIHSMSLLSKDRLVRKNSLKVYLVFYYTDVMLSLYSEQQSIVDDKADDIDFYEIISLNKALIEHGEVNYDDRTIAKETFFAHMLELIRLSKRIQTLAQDYQRQNLHHHHMGALPTRWMRRVQKLEIALATWFDRLPRMYRIDPKPTEVYLKTHTTKTHDHGMMDVKSLREQSALLLMLQYQTQWLTLHKTFLSSNISTSLLKTMDISDADRNTLPRSPTGTTPYSTYRSHAICSDAANRIVVLAEIITEKFNWCSCQQFLTCVYQASLVYCKRIMNKDDDYKTNKAMIQRIMRILAANKVNYEGLPDDLTDCLNDFLSENNKDDAYPACSATVNNDLLDQIFPTGSISHRVVIYNDKMFNSPHMHQQCLSQNITARSSPAPDHAFSPEALYSIKLQNPPVVPIAMDFEDETSQKNWRCKFSSFNIASSHVN</sequence>
<reference evidence="2 3" key="1">
    <citation type="submission" date="2016-03" db="EMBL/GenBank/DDBJ databases">
        <title>Choanephora cucurbitarum.</title>
        <authorList>
            <person name="Min B."/>
            <person name="Park H."/>
            <person name="Park J.-H."/>
            <person name="Shin H.-D."/>
            <person name="Choi I.-G."/>
        </authorList>
    </citation>
    <scope>NUCLEOTIDE SEQUENCE [LARGE SCALE GENOMIC DNA]</scope>
    <source>
        <strain evidence="2 3">KUS-F28377</strain>
    </source>
</reference>
<comment type="caution">
    <text evidence="2">The sequence shown here is derived from an EMBL/GenBank/DDBJ whole genome shotgun (WGS) entry which is preliminary data.</text>
</comment>